<feature type="transmembrane region" description="Helical" evidence="9">
    <location>
        <begin position="162"/>
        <end position="180"/>
    </location>
</feature>
<dbReference type="SMART" id="SM00342">
    <property type="entry name" value="HTH_ARAC"/>
    <property type="match status" value="1"/>
</dbReference>
<dbReference type="PRINTS" id="PR00344">
    <property type="entry name" value="BCTRLSENSOR"/>
</dbReference>
<dbReference type="CDD" id="cd00130">
    <property type="entry name" value="PAS"/>
    <property type="match status" value="1"/>
</dbReference>
<dbReference type="InterPro" id="IPR003661">
    <property type="entry name" value="HisK_dim/P_dom"/>
</dbReference>
<evidence type="ECO:0000256" key="7">
    <source>
        <dbReference type="PROSITE-ProRule" id="PRU00169"/>
    </source>
</evidence>
<organism evidence="14 15">
    <name type="scientific">Thalassotalea loyana</name>
    <dbReference type="NCBI Taxonomy" id="280483"/>
    <lineage>
        <taxon>Bacteria</taxon>
        <taxon>Pseudomonadati</taxon>
        <taxon>Pseudomonadota</taxon>
        <taxon>Gammaproteobacteria</taxon>
        <taxon>Alteromonadales</taxon>
        <taxon>Colwelliaceae</taxon>
        <taxon>Thalassotalea</taxon>
    </lineage>
</organism>
<reference evidence="14 15" key="1">
    <citation type="submission" date="2023-03" db="EMBL/GenBank/DDBJ databases">
        <title>Thalassotalea loyana LMG 22536T draft genome sequence.</title>
        <authorList>
            <person name="Sawabe T."/>
        </authorList>
    </citation>
    <scope>NUCLEOTIDE SEQUENCE [LARGE SCALE GENOMIC DNA]</scope>
    <source>
        <strain evidence="14 15">LMG 22536</strain>
    </source>
</reference>
<evidence type="ECO:0000256" key="8">
    <source>
        <dbReference type="SAM" id="Coils"/>
    </source>
</evidence>
<dbReference type="SUPFAM" id="SSF55874">
    <property type="entry name" value="ATPase domain of HSP90 chaperone/DNA topoisomerase II/histidine kinase"/>
    <property type="match status" value="1"/>
</dbReference>
<dbReference type="SUPFAM" id="SSF52172">
    <property type="entry name" value="CheY-like"/>
    <property type="match status" value="1"/>
</dbReference>
<evidence type="ECO:0000256" key="4">
    <source>
        <dbReference type="ARBA" id="ARBA00023015"/>
    </source>
</evidence>
<dbReference type="SMART" id="SM00448">
    <property type="entry name" value="REC"/>
    <property type="match status" value="1"/>
</dbReference>
<feature type="transmembrane region" description="Helical" evidence="9">
    <location>
        <begin position="227"/>
        <end position="245"/>
    </location>
</feature>
<dbReference type="InterPro" id="IPR013767">
    <property type="entry name" value="PAS_fold"/>
</dbReference>
<dbReference type="InterPro" id="IPR003594">
    <property type="entry name" value="HATPase_dom"/>
</dbReference>
<evidence type="ECO:0000256" key="3">
    <source>
        <dbReference type="ARBA" id="ARBA00022553"/>
    </source>
</evidence>
<dbReference type="Gene3D" id="3.30.450.20">
    <property type="entry name" value="PAS domain"/>
    <property type="match status" value="1"/>
</dbReference>
<dbReference type="Gene3D" id="1.10.10.60">
    <property type="entry name" value="Homeodomain-like"/>
    <property type="match status" value="1"/>
</dbReference>
<evidence type="ECO:0000313" key="15">
    <source>
        <dbReference type="Proteomes" id="UP001157134"/>
    </source>
</evidence>
<proteinExistence type="predicted"/>
<evidence type="ECO:0000259" key="12">
    <source>
        <dbReference type="PROSITE" id="PS50110"/>
    </source>
</evidence>
<dbReference type="InterPro" id="IPR000014">
    <property type="entry name" value="PAS"/>
</dbReference>
<feature type="coiled-coil region" evidence="8">
    <location>
        <begin position="813"/>
        <end position="857"/>
    </location>
</feature>
<dbReference type="EC" id="2.7.13.3" evidence="2"/>
<dbReference type="Pfam" id="PF12833">
    <property type="entry name" value="HTH_18"/>
    <property type="match status" value="1"/>
</dbReference>
<evidence type="ECO:0000259" key="13">
    <source>
        <dbReference type="PROSITE" id="PS50112"/>
    </source>
</evidence>
<dbReference type="PANTHER" id="PTHR43547:SF2">
    <property type="entry name" value="HYBRID SIGNAL TRANSDUCTION HISTIDINE KINASE C"/>
    <property type="match status" value="1"/>
</dbReference>
<sequence>MPSFTITSMFAVICLLVLIPHATVANFINQPSSNFSFFGLIIIQFICVSLIWKCFKKTDSRAFKLFWQYMLLALITLLLGSANELMTNDINKVLVGDFTSLLTYFFIILAIESAPHLSKKADEKYIGGRIPSIFFTLVCFCYFILLSAQFTPDTYLSGRTSALFNIVISGLITYRILLSVIDSKVTFWRYFFLALLVGAIVLCFANINNFTRIINNTEVERTYFCQLLNLAPYAFLALTSAITLITKKQKATTKKDIIAEPYILLLMLLPISFHLVGKEQQLFYIVNSNLQTTIVLSWAIAGALLILLNAFSRRNGAQESQQKINHLYRTNSELEQVKDSLQEALTNSEFKAIVNASNNAILTTSTNGHILSANPAAVQMFQSLEHELRGTPVSQLFAEKDEMHYFFDFQSNVYSLQRKEIGISVECTSLRSDGTEFPAQAELQWADRADKPLIVITFINLSARKHAEKLALESKDKFIANISHEFRTPLTIINGVIDRYIGQATHDQANEDLTTAKRNGLRLVRMVEQLLELSRLTDNPEFTFNTYRLKTLMTMPIDSFSQLASQNELTFESKVPDDLWLDCDAQAFEKIIFNLLANAIKYTPKGGKVQVLAYSENDTIFLDVIDSGIGINKNSQSTIFERFQRADDVKNKATFGVGIGLSLVHELVKAHDWRIGLTSEYGQGSKFTLSIPLASAVDTEIDVEMSLSENEVSSLLTEQRSASSTQVNHSHQVVLVIEDNLDMQSHIKQVIEQHHHCILAGSGELGLELAQEYIPDLIVCDLMLTGIDGFEVLSELKNNDITAHIPVILLTARSDLESRLQGLNLNADEYLSKPFNHHELLSRIQNLIDNRIRLQKRYVESYVDGQKAQKMSVSYQNANAMTEQSIDSVSAEEKFLHKLESLIAKHYAEPKLDISFLADNMAMSERQLQRKIKVILGTTPNNFIKEFRISKAKELLANGSQIGRIALDIGFSSQTYFGRCFKESTGMTPKQFQQEIKQSTSE</sequence>
<dbReference type="SMART" id="SM00387">
    <property type="entry name" value="HATPase_c"/>
    <property type="match status" value="1"/>
</dbReference>
<feature type="transmembrane region" description="Helical" evidence="9">
    <location>
        <begin position="35"/>
        <end position="55"/>
    </location>
</feature>
<feature type="transmembrane region" description="Helical" evidence="9">
    <location>
        <begin position="187"/>
        <end position="207"/>
    </location>
</feature>
<feature type="transmembrane region" description="Helical" evidence="9">
    <location>
        <begin position="257"/>
        <end position="277"/>
    </location>
</feature>
<dbReference type="CDD" id="cd00082">
    <property type="entry name" value="HisKA"/>
    <property type="match status" value="1"/>
</dbReference>
<dbReference type="Gene3D" id="1.10.287.130">
    <property type="match status" value="1"/>
</dbReference>
<dbReference type="InterPro" id="IPR011006">
    <property type="entry name" value="CheY-like_superfamily"/>
</dbReference>
<evidence type="ECO:0000259" key="11">
    <source>
        <dbReference type="PROSITE" id="PS50109"/>
    </source>
</evidence>
<dbReference type="PROSITE" id="PS50109">
    <property type="entry name" value="HIS_KIN"/>
    <property type="match status" value="1"/>
</dbReference>
<dbReference type="PROSITE" id="PS50110">
    <property type="entry name" value="RESPONSE_REGULATORY"/>
    <property type="match status" value="1"/>
</dbReference>
<comment type="caution">
    <text evidence="14">The sequence shown here is derived from an EMBL/GenBank/DDBJ whole genome shotgun (WGS) entry which is preliminary data.</text>
</comment>
<keyword evidence="5" id="KW-0238">DNA-binding</keyword>
<dbReference type="PROSITE" id="PS00041">
    <property type="entry name" value="HTH_ARAC_FAMILY_1"/>
    <property type="match status" value="1"/>
</dbReference>
<dbReference type="SUPFAM" id="SSF55785">
    <property type="entry name" value="PYP-like sensor domain (PAS domain)"/>
    <property type="match status" value="1"/>
</dbReference>
<keyword evidence="9" id="KW-0812">Transmembrane</keyword>
<dbReference type="Proteomes" id="UP001157134">
    <property type="component" value="Unassembled WGS sequence"/>
</dbReference>
<evidence type="ECO:0000256" key="1">
    <source>
        <dbReference type="ARBA" id="ARBA00000085"/>
    </source>
</evidence>
<dbReference type="PROSITE" id="PS01124">
    <property type="entry name" value="HTH_ARAC_FAMILY_2"/>
    <property type="match status" value="1"/>
</dbReference>
<evidence type="ECO:0000256" key="6">
    <source>
        <dbReference type="ARBA" id="ARBA00023163"/>
    </source>
</evidence>
<evidence type="ECO:0000256" key="5">
    <source>
        <dbReference type="ARBA" id="ARBA00023125"/>
    </source>
</evidence>
<keyword evidence="6" id="KW-0804">Transcription</keyword>
<dbReference type="SUPFAM" id="SSF46689">
    <property type="entry name" value="Homeodomain-like"/>
    <property type="match status" value="1"/>
</dbReference>
<dbReference type="Pfam" id="PF00512">
    <property type="entry name" value="HisKA"/>
    <property type="match status" value="1"/>
</dbReference>
<feature type="transmembrane region" description="Helical" evidence="9">
    <location>
        <begin position="93"/>
        <end position="111"/>
    </location>
</feature>
<dbReference type="Gene3D" id="3.40.50.2300">
    <property type="match status" value="1"/>
</dbReference>
<name>A0ABQ6HD31_9GAMM</name>
<protein>
    <recommendedName>
        <fullName evidence="2">histidine kinase</fullName>
        <ecNumber evidence="2">2.7.13.3</ecNumber>
    </recommendedName>
</protein>
<dbReference type="PANTHER" id="PTHR43547">
    <property type="entry name" value="TWO-COMPONENT HISTIDINE KINASE"/>
    <property type="match status" value="1"/>
</dbReference>
<dbReference type="InterPro" id="IPR018060">
    <property type="entry name" value="HTH_AraC"/>
</dbReference>
<dbReference type="Gene3D" id="3.30.565.10">
    <property type="entry name" value="Histidine kinase-like ATPase, C-terminal domain"/>
    <property type="match status" value="1"/>
</dbReference>
<keyword evidence="15" id="KW-1185">Reference proteome</keyword>
<evidence type="ECO:0000259" key="10">
    <source>
        <dbReference type="PROSITE" id="PS01124"/>
    </source>
</evidence>
<feature type="transmembrane region" description="Helical" evidence="9">
    <location>
        <begin position="289"/>
        <end position="311"/>
    </location>
</feature>
<feature type="domain" description="Histidine kinase" evidence="11">
    <location>
        <begin position="481"/>
        <end position="695"/>
    </location>
</feature>
<feature type="transmembrane region" description="Helical" evidence="9">
    <location>
        <begin position="62"/>
        <end position="81"/>
    </location>
</feature>
<dbReference type="EMBL" id="BSSV01000004">
    <property type="protein sequence ID" value="GLX86010.1"/>
    <property type="molecule type" value="Genomic_DNA"/>
</dbReference>
<dbReference type="PROSITE" id="PS50112">
    <property type="entry name" value="PAS"/>
    <property type="match status" value="1"/>
</dbReference>
<dbReference type="SMART" id="SM00091">
    <property type="entry name" value="PAS"/>
    <property type="match status" value="1"/>
</dbReference>
<evidence type="ECO:0000313" key="14">
    <source>
        <dbReference type="EMBL" id="GLX86010.1"/>
    </source>
</evidence>
<keyword evidence="4" id="KW-0805">Transcription regulation</keyword>
<feature type="domain" description="Response regulatory" evidence="12">
    <location>
        <begin position="733"/>
        <end position="848"/>
    </location>
</feature>
<feature type="transmembrane region" description="Helical" evidence="9">
    <location>
        <begin position="132"/>
        <end position="150"/>
    </location>
</feature>
<dbReference type="Pfam" id="PF00989">
    <property type="entry name" value="PAS"/>
    <property type="match status" value="1"/>
</dbReference>
<accession>A0ABQ6HD31</accession>
<feature type="coiled-coil region" evidence="8">
    <location>
        <begin position="317"/>
        <end position="351"/>
    </location>
</feature>
<evidence type="ECO:0000256" key="2">
    <source>
        <dbReference type="ARBA" id="ARBA00012438"/>
    </source>
</evidence>
<dbReference type="SUPFAM" id="SSF47384">
    <property type="entry name" value="Homodimeric domain of signal transducing histidine kinase"/>
    <property type="match status" value="1"/>
</dbReference>
<keyword evidence="8" id="KW-0175">Coiled coil</keyword>
<gene>
    <name evidence="14" type="ORF">tloyanaT_22620</name>
</gene>
<dbReference type="InterPro" id="IPR036097">
    <property type="entry name" value="HisK_dim/P_sf"/>
</dbReference>
<dbReference type="InterPro" id="IPR036890">
    <property type="entry name" value="HATPase_C_sf"/>
</dbReference>
<dbReference type="SMART" id="SM00388">
    <property type="entry name" value="HisKA"/>
    <property type="match status" value="1"/>
</dbReference>
<dbReference type="NCBIfam" id="TIGR00229">
    <property type="entry name" value="sensory_box"/>
    <property type="match status" value="1"/>
</dbReference>
<comment type="catalytic activity">
    <reaction evidence="1">
        <text>ATP + protein L-histidine = ADP + protein N-phospho-L-histidine.</text>
        <dbReference type="EC" id="2.7.13.3"/>
    </reaction>
</comment>
<keyword evidence="9" id="KW-1133">Transmembrane helix</keyword>
<dbReference type="Pfam" id="PF02518">
    <property type="entry name" value="HATPase_c"/>
    <property type="match status" value="1"/>
</dbReference>
<keyword evidence="3 7" id="KW-0597">Phosphoprotein</keyword>
<dbReference type="InterPro" id="IPR035965">
    <property type="entry name" value="PAS-like_dom_sf"/>
</dbReference>
<dbReference type="Pfam" id="PF00072">
    <property type="entry name" value="Response_reg"/>
    <property type="match status" value="1"/>
</dbReference>
<dbReference type="InterPro" id="IPR005467">
    <property type="entry name" value="His_kinase_dom"/>
</dbReference>
<dbReference type="InterPro" id="IPR001789">
    <property type="entry name" value="Sig_transdc_resp-reg_receiver"/>
</dbReference>
<dbReference type="InterPro" id="IPR004358">
    <property type="entry name" value="Sig_transdc_His_kin-like_C"/>
</dbReference>
<dbReference type="InterPro" id="IPR009057">
    <property type="entry name" value="Homeodomain-like_sf"/>
</dbReference>
<feature type="modified residue" description="4-aspartylphosphate" evidence="7">
    <location>
        <position position="781"/>
    </location>
</feature>
<dbReference type="InterPro" id="IPR018062">
    <property type="entry name" value="HTH_AraC-typ_CS"/>
</dbReference>
<feature type="domain" description="HTH araC/xylS-type" evidence="10">
    <location>
        <begin position="897"/>
        <end position="995"/>
    </location>
</feature>
<evidence type="ECO:0000256" key="9">
    <source>
        <dbReference type="SAM" id="Phobius"/>
    </source>
</evidence>
<keyword evidence="9" id="KW-0472">Membrane</keyword>
<feature type="domain" description="PAS" evidence="13">
    <location>
        <begin position="346"/>
        <end position="401"/>
    </location>
</feature>